<sequence length="225" mass="25461">MDDRPTQFRVPLCAGYYDDEDNHRFGLIYRMPGVVLHAAETTSLSQLLLLLQGKPAPALQSRISLAKELATSLYFLHAVNWLHKGLRDESILVLTRDGISDYSQPYISGFEYSRPDEEDLTSTAAAEAWAVYTHPDYLGVDRKGYVPQDVRHVQHGHHPARDCLVETGRGDSRLQAASKDDGKKRRWQDCGREERASCEAKCVSPERTRTRGKEGRVSGEERWSC</sequence>
<evidence type="ECO:0000256" key="1">
    <source>
        <dbReference type="SAM" id="MobiDB-lite"/>
    </source>
</evidence>
<dbReference type="SUPFAM" id="SSF56112">
    <property type="entry name" value="Protein kinase-like (PK-like)"/>
    <property type="match status" value="1"/>
</dbReference>
<evidence type="ECO:0000313" key="3">
    <source>
        <dbReference type="Proteomes" id="UP001305647"/>
    </source>
</evidence>
<reference evidence="2" key="1">
    <citation type="journal article" date="2023" name="Mol. Phylogenet. Evol.">
        <title>Genome-scale phylogeny and comparative genomics of the fungal order Sordariales.</title>
        <authorList>
            <person name="Hensen N."/>
            <person name="Bonometti L."/>
            <person name="Westerberg I."/>
            <person name="Brannstrom I.O."/>
            <person name="Guillou S."/>
            <person name="Cros-Aarteil S."/>
            <person name="Calhoun S."/>
            <person name="Haridas S."/>
            <person name="Kuo A."/>
            <person name="Mondo S."/>
            <person name="Pangilinan J."/>
            <person name="Riley R."/>
            <person name="LaButti K."/>
            <person name="Andreopoulos B."/>
            <person name="Lipzen A."/>
            <person name="Chen C."/>
            <person name="Yan M."/>
            <person name="Daum C."/>
            <person name="Ng V."/>
            <person name="Clum A."/>
            <person name="Steindorff A."/>
            <person name="Ohm R.A."/>
            <person name="Martin F."/>
            <person name="Silar P."/>
            <person name="Natvig D.O."/>
            <person name="Lalanne C."/>
            <person name="Gautier V."/>
            <person name="Ament-Velasquez S.L."/>
            <person name="Kruys A."/>
            <person name="Hutchinson M.I."/>
            <person name="Powell A.J."/>
            <person name="Barry K."/>
            <person name="Miller A.N."/>
            <person name="Grigoriev I.V."/>
            <person name="Debuchy R."/>
            <person name="Gladieux P."/>
            <person name="Hiltunen Thoren M."/>
            <person name="Johannesson H."/>
        </authorList>
    </citation>
    <scope>NUCLEOTIDE SEQUENCE</scope>
    <source>
        <strain evidence="2">CBS 757.83</strain>
    </source>
</reference>
<reference evidence="2" key="2">
    <citation type="submission" date="2023-05" db="EMBL/GenBank/DDBJ databases">
        <authorList>
            <consortium name="Lawrence Berkeley National Laboratory"/>
            <person name="Steindorff A."/>
            <person name="Hensen N."/>
            <person name="Bonometti L."/>
            <person name="Westerberg I."/>
            <person name="Brannstrom I.O."/>
            <person name="Guillou S."/>
            <person name="Cros-Aarteil S."/>
            <person name="Calhoun S."/>
            <person name="Haridas S."/>
            <person name="Kuo A."/>
            <person name="Mondo S."/>
            <person name="Pangilinan J."/>
            <person name="Riley R."/>
            <person name="Labutti K."/>
            <person name="Andreopoulos B."/>
            <person name="Lipzen A."/>
            <person name="Chen C."/>
            <person name="Yanf M."/>
            <person name="Daum C."/>
            <person name="Ng V."/>
            <person name="Clum A."/>
            <person name="Ohm R."/>
            <person name="Martin F."/>
            <person name="Silar P."/>
            <person name="Natvig D."/>
            <person name="Lalanne C."/>
            <person name="Gautier V."/>
            <person name="Ament-Velasquez S.L."/>
            <person name="Kruys A."/>
            <person name="Hutchinson M.I."/>
            <person name="Powell A.J."/>
            <person name="Barry K."/>
            <person name="Miller A.N."/>
            <person name="Grigoriev I.V."/>
            <person name="Debuchy R."/>
            <person name="Gladieux P."/>
            <person name="Thoren M.H."/>
            <person name="Johannesson H."/>
        </authorList>
    </citation>
    <scope>NUCLEOTIDE SEQUENCE</scope>
    <source>
        <strain evidence="2">CBS 757.83</strain>
    </source>
</reference>
<keyword evidence="3" id="KW-1185">Reference proteome</keyword>
<gene>
    <name evidence="2" type="ORF">N658DRAFT_340434</name>
</gene>
<dbReference type="Proteomes" id="UP001305647">
    <property type="component" value="Unassembled WGS sequence"/>
</dbReference>
<proteinExistence type="predicted"/>
<feature type="region of interest" description="Disordered" evidence="1">
    <location>
        <begin position="156"/>
        <end position="225"/>
    </location>
</feature>
<dbReference type="AlphaFoldDB" id="A0AAN6Q2R6"/>
<dbReference type="PANTHER" id="PTHR37542:SF1">
    <property type="entry name" value="PRION-INHIBITION AND PROPAGATION HELO DOMAIN-CONTAINING PROTEIN"/>
    <property type="match status" value="1"/>
</dbReference>
<feature type="compositionally biased region" description="Basic and acidic residues" evidence="1">
    <location>
        <begin position="159"/>
        <end position="225"/>
    </location>
</feature>
<name>A0AAN6Q2R6_9PEZI</name>
<protein>
    <recommendedName>
        <fullName evidence="4">Protein kinase domain-containing protein</fullName>
    </recommendedName>
</protein>
<comment type="caution">
    <text evidence="2">The sequence shown here is derived from an EMBL/GenBank/DDBJ whole genome shotgun (WGS) entry which is preliminary data.</text>
</comment>
<accession>A0AAN6Q2R6</accession>
<dbReference type="InterPro" id="IPR011009">
    <property type="entry name" value="Kinase-like_dom_sf"/>
</dbReference>
<dbReference type="PANTHER" id="PTHR37542">
    <property type="entry name" value="HELO DOMAIN-CONTAINING PROTEIN-RELATED"/>
    <property type="match status" value="1"/>
</dbReference>
<evidence type="ECO:0008006" key="4">
    <source>
        <dbReference type="Google" id="ProtNLM"/>
    </source>
</evidence>
<dbReference type="EMBL" id="MU863631">
    <property type="protein sequence ID" value="KAK4102525.1"/>
    <property type="molecule type" value="Genomic_DNA"/>
</dbReference>
<evidence type="ECO:0000313" key="2">
    <source>
        <dbReference type="EMBL" id="KAK4102525.1"/>
    </source>
</evidence>
<organism evidence="2 3">
    <name type="scientific">Parathielavia hyrcaniae</name>
    <dbReference type="NCBI Taxonomy" id="113614"/>
    <lineage>
        <taxon>Eukaryota</taxon>
        <taxon>Fungi</taxon>
        <taxon>Dikarya</taxon>
        <taxon>Ascomycota</taxon>
        <taxon>Pezizomycotina</taxon>
        <taxon>Sordariomycetes</taxon>
        <taxon>Sordariomycetidae</taxon>
        <taxon>Sordariales</taxon>
        <taxon>Chaetomiaceae</taxon>
        <taxon>Parathielavia</taxon>
    </lineage>
</organism>